<feature type="domain" description="Flavin reductase like" evidence="4">
    <location>
        <begin position="1"/>
        <end position="111"/>
    </location>
</feature>
<feature type="non-terminal residue" evidence="5">
    <location>
        <position position="1"/>
    </location>
</feature>
<accession>X0XN86</accession>
<dbReference type="PANTHER" id="PTHR43567">
    <property type="entry name" value="FLAVOREDOXIN-RELATED-RELATED"/>
    <property type="match status" value="1"/>
</dbReference>
<sequence>TIALGIRPTRYSHKLIETSREFVVNIPTTKIIRETDYCGVTSGKDIDKFSKTKLTQEPADKVKPPLIRECPVNMECILKNKLPLGAHDLFLGEIVQVHIDQDILDEKGNVDFTKADPFTYNQGEYWSIHKKLGTYGFSKPKKEQ</sequence>
<reference evidence="5" key="1">
    <citation type="journal article" date="2014" name="Front. Microbiol.">
        <title>High frequency of phylogenetically diverse reductive dehalogenase-homologous genes in deep subseafloor sedimentary metagenomes.</title>
        <authorList>
            <person name="Kawai M."/>
            <person name="Futagami T."/>
            <person name="Toyoda A."/>
            <person name="Takaki Y."/>
            <person name="Nishi S."/>
            <person name="Hori S."/>
            <person name="Arai W."/>
            <person name="Tsubouchi T."/>
            <person name="Morono Y."/>
            <person name="Uchiyama I."/>
            <person name="Ito T."/>
            <person name="Fujiyama A."/>
            <person name="Inagaki F."/>
            <person name="Takami H."/>
        </authorList>
    </citation>
    <scope>NUCLEOTIDE SEQUENCE</scope>
    <source>
        <strain evidence="5">Expedition CK06-06</strain>
    </source>
</reference>
<dbReference type="InterPro" id="IPR012349">
    <property type="entry name" value="Split_barrel_FMN-bd"/>
</dbReference>
<dbReference type="Pfam" id="PF01613">
    <property type="entry name" value="Flavin_Reduct"/>
    <property type="match status" value="1"/>
</dbReference>
<dbReference type="SMART" id="SM00903">
    <property type="entry name" value="Flavin_Reduct"/>
    <property type="match status" value="1"/>
</dbReference>
<comment type="similarity">
    <text evidence="3">Belongs to the flavoredoxin family.</text>
</comment>
<proteinExistence type="inferred from homology"/>
<dbReference type="InterPro" id="IPR052174">
    <property type="entry name" value="Flavoredoxin"/>
</dbReference>
<dbReference type="InterPro" id="IPR002563">
    <property type="entry name" value="Flavin_Rdtase-like_dom"/>
</dbReference>
<evidence type="ECO:0000313" key="5">
    <source>
        <dbReference type="EMBL" id="GAG38103.1"/>
    </source>
</evidence>
<dbReference type="SUPFAM" id="SSF50475">
    <property type="entry name" value="FMN-binding split barrel"/>
    <property type="match status" value="1"/>
</dbReference>
<protein>
    <recommendedName>
        <fullName evidence="4">Flavin reductase like domain-containing protein</fullName>
    </recommendedName>
</protein>
<dbReference type="PANTHER" id="PTHR43567:SF1">
    <property type="entry name" value="FLAVOREDOXIN"/>
    <property type="match status" value="1"/>
</dbReference>
<dbReference type="AlphaFoldDB" id="X0XN86"/>
<dbReference type="Gene3D" id="2.30.110.10">
    <property type="entry name" value="Electron Transport, Fmn-binding Protein, Chain A"/>
    <property type="match status" value="1"/>
</dbReference>
<evidence type="ECO:0000256" key="3">
    <source>
        <dbReference type="ARBA" id="ARBA00038054"/>
    </source>
</evidence>
<name>X0XN86_9ZZZZ</name>
<dbReference type="EMBL" id="BARS01043293">
    <property type="protein sequence ID" value="GAG38103.1"/>
    <property type="molecule type" value="Genomic_DNA"/>
</dbReference>
<evidence type="ECO:0000256" key="2">
    <source>
        <dbReference type="ARBA" id="ARBA00022630"/>
    </source>
</evidence>
<comment type="caution">
    <text evidence="5">The sequence shown here is derived from an EMBL/GenBank/DDBJ whole genome shotgun (WGS) entry which is preliminary data.</text>
</comment>
<evidence type="ECO:0000256" key="1">
    <source>
        <dbReference type="ARBA" id="ARBA00001917"/>
    </source>
</evidence>
<organism evidence="5">
    <name type="scientific">marine sediment metagenome</name>
    <dbReference type="NCBI Taxonomy" id="412755"/>
    <lineage>
        <taxon>unclassified sequences</taxon>
        <taxon>metagenomes</taxon>
        <taxon>ecological metagenomes</taxon>
    </lineage>
</organism>
<gene>
    <name evidence="5" type="ORF">S01H1_65567</name>
</gene>
<keyword evidence="2" id="KW-0285">Flavoprotein</keyword>
<comment type="cofactor">
    <cofactor evidence="1">
        <name>FMN</name>
        <dbReference type="ChEBI" id="CHEBI:58210"/>
    </cofactor>
</comment>
<dbReference type="GO" id="GO:0010181">
    <property type="term" value="F:FMN binding"/>
    <property type="evidence" value="ECO:0007669"/>
    <property type="project" value="InterPro"/>
</dbReference>
<evidence type="ECO:0000259" key="4">
    <source>
        <dbReference type="SMART" id="SM00903"/>
    </source>
</evidence>